<evidence type="ECO:0000313" key="1">
    <source>
        <dbReference type="EMBL" id="ADY62249.1"/>
    </source>
</evidence>
<dbReference type="InterPro" id="IPR036278">
    <property type="entry name" value="Sialidase_sf"/>
</dbReference>
<dbReference type="RefSeq" id="WP_013630953.1">
    <property type="nucleotide sequence ID" value="NC_015174.1"/>
</dbReference>
<keyword evidence="2" id="KW-1185">Reference proteome</keyword>
<dbReference type="eggNOG" id="COG0412">
    <property type="taxonomic scope" value="Bacteria"/>
</dbReference>
<organism evidence="1 2">
    <name type="scientific">Rubinisphaera brasiliensis (strain ATCC 49424 / DSM 5305 / JCM 21570 / IAM 15109 / NBRC 103401 / IFAM 1448)</name>
    <name type="common">Planctomyces brasiliensis</name>
    <dbReference type="NCBI Taxonomy" id="756272"/>
    <lineage>
        <taxon>Bacteria</taxon>
        <taxon>Pseudomonadati</taxon>
        <taxon>Planctomycetota</taxon>
        <taxon>Planctomycetia</taxon>
        <taxon>Planctomycetales</taxon>
        <taxon>Planctomycetaceae</taxon>
        <taxon>Rubinisphaera</taxon>
    </lineage>
</organism>
<dbReference type="HOGENOM" id="CLU_647028_0_0_0"/>
<evidence type="ECO:0000313" key="2">
    <source>
        <dbReference type="Proteomes" id="UP000006860"/>
    </source>
</evidence>
<dbReference type="OrthoDB" id="263988at2"/>
<reference evidence="2" key="1">
    <citation type="submission" date="2011-02" db="EMBL/GenBank/DDBJ databases">
        <title>The complete genome of Planctomyces brasiliensis DSM 5305.</title>
        <authorList>
            <person name="Lucas S."/>
            <person name="Copeland A."/>
            <person name="Lapidus A."/>
            <person name="Bruce D."/>
            <person name="Goodwin L."/>
            <person name="Pitluck S."/>
            <person name="Kyrpides N."/>
            <person name="Mavromatis K."/>
            <person name="Pagani I."/>
            <person name="Ivanova N."/>
            <person name="Ovchinnikova G."/>
            <person name="Lu M."/>
            <person name="Detter J.C."/>
            <person name="Han C."/>
            <person name="Land M."/>
            <person name="Hauser L."/>
            <person name="Markowitz V."/>
            <person name="Cheng J.-F."/>
            <person name="Hugenholtz P."/>
            <person name="Woyke T."/>
            <person name="Wu D."/>
            <person name="Tindall B."/>
            <person name="Pomrenke H.G."/>
            <person name="Brambilla E."/>
            <person name="Klenk H.-P."/>
            <person name="Eisen J.A."/>
        </authorList>
    </citation>
    <scope>NUCLEOTIDE SEQUENCE [LARGE SCALE GENOMIC DNA]</scope>
    <source>
        <strain evidence="2">ATCC 49424 / DSM 5305 / JCM 21570 / NBRC 103401 / IFAM 1448</strain>
    </source>
</reference>
<dbReference type="eggNOG" id="COG4409">
    <property type="taxonomic scope" value="Bacteria"/>
</dbReference>
<dbReference type="Gene3D" id="2.120.10.10">
    <property type="match status" value="1"/>
</dbReference>
<sequence>MQRREFLGTSLAAGFGGLTLASLPHLQAEEAGSQPYRLQRLRPTSFYDGKRCWCHPRAGIVPGAGKEGQPRVVMTLNTMNVAGSDVFEAMYSMQTDDLGQTWTDPVPQENLTVNYRDINGERSPVTIANFWPGWHAKSKTLLGTGSNVAYTPKWKVRHPRPQETEYSIYDPETSSWGPRQILEMPDPEKFVDCGAGCTQRYDLEDGTVLLPVYFRPPGQNSRAMIIRCAFDGKTLTCEELGTELKREDGTRGLHEPSLTRFNGQFFLTLRNDLRGFVARSEDGLHYDGYQEWTFDDGQPLGNYNTQQNWVTHSDSLYLVYTRKGANNDHVFRHRAPLFMAQIDPERLCVIRDTEQAIVPERGARLGNFGVTTVSPEQSWVTTAEWMQTWGPDHALPVDNKYGSDGSIWVAQLHWNRPNQYAKGV</sequence>
<gene>
    <name evidence="1" type="ordered locus">Plabr_4678</name>
</gene>
<accession>F0SPE1</accession>
<proteinExistence type="predicted"/>
<dbReference type="AlphaFoldDB" id="F0SPE1"/>
<protein>
    <submittedName>
        <fullName evidence="1">Sialidase</fullName>
    </submittedName>
</protein>
<dbReference type="SUPFAM" id="SSF50939">
    <property type="entry name" value="Sialidases"/>
    <property type="match status" value="1"/>
</dbReference>
<dbReference type="KEGG" id="pbs:Plabr_4678"/>
<dbReference type="STRING" id="756272.Plabr_4678"/>
<dbReference type="EMBL" id="CP002546">
    <property type="protein sequence ID" value="ADY62249.1"/>
    <property type="molecule type" value="Genomic_DNA"/>
</dbReference>
<dbReference type="Proteomes" id="UP000006860">
    <property type="component" value="Chromosome"/>
</dbReference>
<name>F0SPE1_RUBBR</name>